<organism evidence="3 4">
    <name type="scientific">Tuber aestivum</name>
    <name type="common">summer truffle</name>
    <dbReference type="NCBI Taxonomy" id="59557"/>
    <lineage>
        <taxon>Eukaryota</taxon>
        <taxon>Fungi</taxon>
        <taxon>Dikarya</taxon>
        <taxon>Ascomycota</taxon>
        <taxon>Pezizomycotina</taxon>
        <taxon>Pezizomycetes</taxon>
        <taxon>Pezizales</taxon>
        <taxon>Tuberaceae</taxon>
        <taxon>Tuber</taxon>
    </lineage>
</organism>
<dbReference type="Proteomes" id="UP001412239">
    <property type="component" value="Unassembled WGS sequence"/>
</dbReference>
<accession>A0A292PP59</accession>
<keyword evidence="4" id="KW-1185">Reference proteome</keyword>
<feature type="domain" description="Clr5" evidence="2">
    <location>
        <begin position="77"/>
        <end position="133"/>
    </location>
</feature>
<feature type="region of interest" description="Disordered" evidence="1">
    <location>
        <begin position="143"/>
        <end position="174"/>
    </location>
</feature>
<name>A0A292PP59_9PEZI</name>
<proteinExistence type="predicted"/>
<gene>
    <name evidence="3" type="ORF">GSTUAT00007023001</name>
</gene>
<reference evidence="3" key="1">
    <citation type="submission" date="2015-10" db="EMBL/GenBank/DDBJ databases">
        <authorList>
            <person name="Regsiter A."/>
            <person name="william w."/>
        </authorList>
    </citation>
    <scope>NUCLEOTIDE SEQUENCE</scope>
    <source>
        <strain evidence="3">Montdore</strain>
    </source>
</reference>
<evidence type="ECO:0000313" key="4">
    <source>
        <dbReference type="Proteomes" id="UP001412239"/>
    </source>
</evidence>
<dbReference type="InterPro" id="IPR025676">
    <property type="entry name" value="Clr5_dom"/>
</dbReference>
<evidence type="ECO:0000256" key="1">
    <source>
        <dbReference type="SAM" id="MobiDB-lite"/>
    </source>
</evidence>
<protein>
    <recommendedName>
        <fullName evidence="2">Clr5 domain-containing protein</fullName>
    </recommendedName>
</protein>
<dbReference type="Pfam" id="PF14420">
    <property type="entry name" value="Clr5"/>
    <property type="match status" value="1"/>
</dbReference>
<dbReference type="AlphaFoldDB" id="A0A292PP59"/>
<dbReference type="EMBL" id="LN891107">
    <property type="protein sequence ID" value="CUS08904.1"/>
    <property type="molecule type" value="Genomic_DNA"/>
</dbReference>
<evidence type="ECO:0000259" key="2">
    <source>
        <dbReference type="Pfam" id="PF14420"/>
    </source>
</evidence>
<feature type="compositionally biased region" description="Polar residues" evidence="1">
    <location>
        <begin position="159"/>
        <end position="174"/>
    </location>
</feature>
<sequence>MHVGKQYETTAEIRRPSKLPHFDTFTPNERRARGMSREKRAGYVFNLKQSGGAMFLIKGGLGGRGIPLAFLTIPKMGYTWTPVKALIHELYVVQNRSLRQVMKHLEDNRYWANSGSERGPCARTFRDKLSKWGYLRKDVPDGGMEDEGADRVAGAGAGSSMNTTNSGSVAEDPNSVSLQVGYGGGAATTPSGLEFGVYPGTVQFRESGWENRQAEQLHCDDTQDCQHPECWAFQGMVLVKGNIVSLELAGYSEGMRIGKLDDKFTS</sequence>
<evidence type="ECO:0000313" key="3">
    <source>
        <dbReference type="EMBL" id="CUS08904.1"/>
    </source>
</evidence>